<gene>
    <name evidence="2" type="ORF">NZ698_07695</name>
</gene>
<keyword evidence="1" id="KW-0812">Transmembrane</keyword>
<evidence type="ECO:0008006" key="4">
    <source>
        <dbReference type="Google" id="ProtNLM"/>
    </source>
</evidence>
<accession>A0ABT2W4C4</accession>
<dbReference type="EMBL" id="JAOTEM010000001">
    <property type="protein sequence ID" value="MCU7617076.1"/>
    <property type="molecule type" value="Genomic_DNA"/>
</dbReference>
<keyword evidence="1" id="KW-1133">Transmembrane helix</keyword>
<keyword evidence="1" id="KW-0472">Membrane</keyword>
<dbReference type="RefSeq" id="WP_263002493.1">
    <property type="nucleotide sequence ID" value="NZ_JAOTEM010000001.1"/>
</dbReference>
<protein>
    <recommendedName>
        <fullName evidence="4">DUF4352 domain-containing protein</fullName>
    </recommendedName>
</protein>
<proteinExistence type="predicted"/>
<comment type="caution">
    <text evidence="2">The sequence shown here is derived from an EMBL/GenBank/DDBJ whole genome shotgun (WGS) entry which is preliminary data.</text>
</comment>
<evidence type="ECO:0000256" key="1">
    <source>
        <dbReference type="SAM" id="Phobius"/>
    </source>
</evidence>
<name>A0ABT2W4C4_9FLAO</name>
<keyword evidence="3" id="KW-1185">Reference proteome</keyword>
<feature type="transmembrane region" description="Helical" evidence="1">
    <location>
        <begin position="7"/>
        <end position="25"/>
    </location>
</feature>
<dbReference type="Proteomes" id="UP001208649">
    <property type="component" value="Unassembled WGS sequence"/>
</dbReference>
<evidence type="ECO:0000313" key="2">
    <source>
        <dbReference type="EMBL" id="MCU7617076.1"/>
    </source>
</evidence>
<evidence type="ECO:0000313" key="3">
    <source>
        <dbReference type="Proteomes" id="UP001208649"/>
    </source>
</evidence>
<organism evidence="2 3">
    <name type="scientific">Chryseobacterium edaphi</name>
    <dbReference type="NCBI Taxonomy" id="2976532"/>
    <lineage>
        <taxon>Bacteria</taxon>
        <taxon>Pseudomonadati</taxon>
        <taxon>Bacteroidota</taxon>
        <taxon>Flavobacteriia</taxon>
        <taxon>Flavobacteriales</taxon>
        <taxon>Weeksellaceae</taxon>
        <taxon>Chryseobacterium group</taxon>
        <taxon>Chryseobacterium</taxon>
    </lineage>
</organism>
<reference evidence="3" key="1">
    <citation type="submission" date="2023-07" db="EMBL/GenBank/DDBJ databases">
        <title>Chryseobacterium sp. strain PBS4-4 Genome sequencing and assembly.</title>
        <authorList>
            <person name="Jung Y."/>
        </authorList>
    </citation>
    <scope>NUCLEOTIDE SEQUENCE [LARGE SCALE GENOMIC DNA]</scope>
    <source>
        <strain evidence="3">PBS4-4</strain>
    </source>
</reference>
<sequence>MKKNLKYTFLIILAVSILGIVYFFSKWNKVNIDENIGKSKGINNLNSKVFDHAFIIFDSAKVRTDFEIFEKKDDTVSFNLNINKSLTTENIYSLIFNSGDGFSGVNISVLKYRNFFYTSAESYSDDESLSGFGKSERYTIIKQKLTLDKSEYKRGDSVFGKIELQIKFNPTDSIMDSKGYFRSIIE</sequence>